<evidence type="ECO:0000256" key="1">
    <source>
        <dbReference type="PROSITE-ProRule" id="PRU00175"/>
    </source>
</evidence>
<proteinExistence type="predicted"/>
<dbReference type="STRING" id="686832.A0A0C3BCU1"/>
<keyword evidence="5" id="KW-1185">Reference proteome</keyword>
<dbReference type="PANTHER" id="PTHR22938">
    <property type="entry name" value="ZINC FINGER PROTEIN 598"/>
    <property type="match status" value="1"/>
</dbReference>
<feature type="non-terminal residue" evidence="4">
    <location>
        <position position="1"/>
    </location>
</feature>
<evidence type="ECO:0000313" key="4">
    <source>
        <dbReference type="EMBL" id="KIM34630.1"/>
    </source>
</evidence>
<dbReference type="InterPro" id="IPR013083">
    <property type="entry name" value="Znf_RING/FYVE/PHD"/>
</dbReference>
<keyword evidence="1" id="KW-0862">Zinc</keyword>
<dbReference type="InterPro" id="IPR013087">
    <property type="entry name" value="Znf_C2H2_type"/>
</dbReference>
<dbReference type="HOGENOM" id="CLU_050881_0_0_1"/>
<dbReference type="PROSITE" id="PS00028">
    <property type="entry name" value="ZINC_FINGER_C2H2_1"/>
    <property type="match status" value="1"/>
</dbReference>
<keyword evidence="1" id="KW-0863">Zinc-finger</keyword>
<dbReference type="GO" id="GO:0016567">
    <property type="term" value="P:protein ubiquitination"/>
    <property type="evidence" value="ECO:0007669"/>
    <property type="project" value="TreeGrafter"/>
</dbReference>
<feature type="region of interest" description="Disordered" evidence="2">
    <location>
        <begin position="1"/>
        <end position="48"/>
    </location>
</feature>
<dbReference type="Gene3D" id="3.30.40.10">
    <property type="entry name" value="Zinc/RING finger domain, C3HC4 (zinc finger)"/>
    <property type="match status" value="1"/>
</dbReference>
<feature type="compositionally biased region" description="Low complexity" evidence="2">
    <location>
        <begin position="7"/>
        <end position="18"/>
    </location>
</feature>
<name>A0A0C3BCU1_HEBCY</name>
<dbReference type="AlphaFoldDB" id="A0A0C3BCU1"/>
<dbReference type="SUPFAM" id="SSF57850">
    <property type="entry name" value="RING/U-box"/>
    <property type="match status" value="1"/>
</dbReference>
<dbReference type="InterPro" id="IPR044288">
    <property type="entry name" value="ZNF598/HEL2"/>
</dbReference>
<organism evidence="4 5">
    <name type="scientific">Hebeloma cylindrosporum</name>
    <dbReference type="NCBI Taxonomy" id="76867"/>
    <lineage>
        <taxon>Eukaryota</taxon>
        <taxon>Fungi</taxon>
        <taxon>Dikarya</taxon>
        <taxon>Basidiomycota</taxon>
        <taxon>Agaricomycotina</taxon>
        <taxon>Agaricomycetes</taxon>
        <taxon>Agaricomycetidae</taxon>
        <taxon>Agaricales</taxon>
        <taxon>Agaricineae</taxon>
        <taxon>Hymenogastraceae</taxon>
        <taxon>Hebeloma</taxon>
    </lineage>
</organism>
<keyword evidence="1" id="KW-0479">Metal-binding</keyword>
<dbReference type="GO" id="GO:0072344">
    <property type="term" value="P:rescue of stalled ribosome"/>
    <property type="evidence" value="ECO:0007669"/>
    <property type="project" value="InterPro"/>
</dbReference>
<feature type="domain" description="RING-type" evidence="3">
    <location>
        <begin position="85"/>
        <end position="125"/>
    </location>
</feature>
<accession>A0A0C3BCU1</accession>
<dbReference type="Pfam" id="PF23230">
    <property type="entry name" value="zf-C2H2_13"/>
    <property type="match status" value="1"/>
</dbReference>
<dbReference type="SMART" id="SM00355">
    <property type="entry name" value="ZnF_C2H2"/>
    <property type="match status" value="4"/>
</dbReference>
<dbReference type="GO" id="GO:0061630">
    <property type="term" value="F:ubiquitin protein ligase activity"/>
    <property type="evidence" value="ECO:0007669"/>
    <property type="project" value="InterPro"/>
</dbReference>
<dbReference type="PANTHER" id="PTHR22938:SF0">
    <property type="entry name" value="E3 UBIQUITIN-PROTEIN LIGASE ZNF598"/>
    <property type="match status" value="1"/>
</dbReference>
<sequence>MSSEVATQTRTTDPTQSTGRRGNKPRTRGGAANAPRGGPNRAGGNTTNKVNEALLDTSVVKAGGGTDAVSKLPIAPSENGDIDICWICAEQVKYYAVSECNHRTCHVCALRLRALYKKMECTFCKETQNTVIFTKSPDAVFSSYAPESIPHRDSRLSISFETAEMMEESLLLLRFNCPDSECDYMGGGWGDLRLHARATHGKLMCDLCIRQKKVFSHEHTLYPPGVLAAHLPSMNLRPSKAALKEPIDGGVHPLCAFCKECFFGDDELYAHMRERHEECFVCKRNEVRDQYFQNYESMEQHFNTVHFPCTQSECQARKFVVFNTALDLKAHMVEEHGGDMSARDKKDARRIQADFTFE</sequence>
<dbReference type="Pfam" id="PF25447">
    <property type="entry name" value="RING_ZNF598"/>
    <property type="match status" value="1"/>
</dbReference>
<protein>
    <recommendedName>
        <fullName evidence="3">RING-type domain-containing protein</fullName>
    </recommendedName>
</protein>
<evidence type="ECO:0000313" key="5">
    <source>
        <dbReference type="Proteomes" id="UP000053424"/>
    </source>
</evidence>
<feature type="compositionally biased region" description="Low complexity" evidence="2">
    <location>
        <begin position="28"/>
        <end position="48"/>
    </location>
</feature>
<gene>
    <name evidence="4" type="ORF">M413DRAFT_153012</name>
</gene>
<dbReference type="PROSITE" id="PS50089">
    <property type="entry name" value="ZF_RING_2"/>
    <property type="match status" value="1"/>
</dbReference>
<dbReference type="GO" id="GO:0008270">
    <property type="term" value="F:zinc ion binding"/>
    <property type="evidence" value="ECO:0007669"/>
    <property type="project" value="UniProtKB-KW"/>
</dbReference>
<dbReference type="InterPro" id="IPR001841">
    <property type="entry name" value="Znf_RING"/>
</dbReference>
<dbReference type="InterPro" id="IPR056437">
    <property type="entry name" value="Znf-C2H2_ZNF598/HEL2"/>
</dbReference>
<dbReference type="Proteomes" id="UP000053424">
    <property type="component" value="Unassembled WGS sequence"/>
</dbReference>
<dbReference type="EMBL" id="KN831899">
    <property type="protein sequence ID" value="KIM34630.1"/>
    <property type="molecule type" value="Genomic_DNA"/>
</dbReference>
<evidence type="ECO:0000256" key="2">
    <source>
        <dbReference type="SAM" id="MobiDB-lite"/>
    </source>
</evidence>
<reference evidence="4 5" key="1">
    <citation type="submission" date="2014-04" db="EMBL/GenBank/DDBJ databases">
        <authorList>
            <consortium name="DOE Joint Genome Institute"/>
            <person name="Kuo A."/>
            <person name="Gay G."/>
            <person name="Dore J."/>
            <person name="Kohler A."/>
            <person name="Nagy L.G."/>
            <person name="Floudas D."/>
            <person name="Copeland A."/>
            <person name="Barry K.W."/>
            <person name="Cichocki N."/>
            <person name="Veneault-Fourrey C."/>
            <person name="LaButti K."/>
            <person name="Lindquist E.A."/>
            <person name="Lipzen A."/>
            <person name="Lundell T."/>
            <person name="Morin E."/>
            <person name="Murat C."/>
            <person name="Sun H."/>
            <person name="Tunlid A."/>
            <person name="Henrissat B."/>
            <person name="Grigoriev I.V."/>
            <person name="Hibbett D.S."/>
            <person name="Martin F."/>
            <person name="Nordberg H.P."/>
            <person name="Cantor M.N."/>
            <person name="Hua S.X."/>
        </authorList>
    </citation>
    <scope>NUCLEOTIDE SEQUENCE [LARGE SCALE GENOMIC DNA]</scope>
    <source>
        <strain evidence="5">h7</strain>
    </source>
</reference>
<dbReference type="OrthoDB" id="3838338at2759"/>
<evidence type="ECO:0000259" key="3">
    <source>
        <dbReference type="PROSITE" id="PS50089"/>
    </source>
</evidence>
<dbReference type="GO" id="GO:0043022">
    <property type="term" value="F:ribosome binding"/>
    <property type="evidence" value="ECO:0007669"/>
    <property type="project" value="TreeGrafter"/>
</dbReference>
<reference evidence="5" key="2">
    <citation type="submission" date="2015-01" db="EMBL/GenBank/DDBJ databases">
        <title>Evolutionary Origins and Diversification of the Mycorrhizal Mutualists.</title>
        <authorList>
            <consortium name="DOE Joint Genome Institute"/>
            <consortium name="Mycorrhizal Genomics Consortium"/>
            <person name="Kohler A."/>
            <person name="Kuo A."/>
            <person name="Nagy L.G."/>
            <person name="Floudas D."/>
            <person name="Copeland A."/>
            <person name="Barry K.W."/>
            <person name="Cichocki N."/>
            <person name="Veneault-Fourrey C."/>
            <person name="LaButti K."/>
            <person name="Lindquist E.A."/>
            <person name="Lipzen A."/>
            <person name="Lundell T."/>
            <person name="Morin E."/>
            <person name="Murat C."/>
            <person name="Riley R."/>
            <person name="Ohm R."/>
            <person name="Sun H."/>
            <person name="Tunlid A."/>
            <person name="Henrissat B."/>
            <person name="Grigoriev I.V."/>
            <person name="Hibbett D.S."/>
            <person name="Martin F."/>
        </authorList>
    </citation>
    <scope>NUCLEOTIDE SEQUENCE [LARGE SCALE GENOMIC DNA]</scope>
    <source>
        <strain evidence="5">h7</strain>
    </source>
</reference>